<reference evidence="1" key="1">
    <citation type="submission" date="2021-01" db="EMBL/GenBank/DDBJ databases">
        <title>Whole genome shotgun sequence of Rugosimonospora africana NBRC 104875.</title>
        <authorList>
            <person name="Komaki H."/>
            <person name="Tamura T."/>
        </authorList>
    </citation>
    <scope>NUCLEOTIDE SEQUENCE</scope>
    <source>
        <strain evidence="1">NBRC 104875</strain>
    </source>
</reference>
<dbReference type="AlphaFoldDB" id="A0A8J3QTB0"/>
<name>A0A8J3QTB0_9ACTN</name>
<dbReference type="EMBL" id="BONZ01000039">
    <property type="protein sequence ID" value="GIH16094.1"/>
    <property type="molecule type" value="Genomic_DNA"/>
</dbReference>
<keyword evidence="2" id="KW-1185">Reference proteome</keyword>
<dbReference type="RefSeq" id="WP_203919686.1">
    <property type="nucleotide sequence ID" value="NZ_BONZ01000039.1"/>
</dbReference>
<dbReference type="Proteomes" id="UP000642748">
    <property type="component" value="Unassembled WGS sequence"/>
</dbReference>
<accession>A0A8J3QTB0</accession>
<sequence>MWDAYDAAVQVPDPNSPDLRQYATGSALQDLVKGLQSVKDQRLKGTGQIRLSPQVVEISPASTPTKVGIKDCFDDSATHLVRVGPGSTYHDTAGGRRLCTATVVLQADGSWKVTVYGLRDPGTC</sequence>
<evidence type="ECO:0000313" key="1">
    <source>
        <dbReference type="EMBL" id="GIH16094.1"/>
    </source>
</evidence>
<evidence type="ECO:0000313" key="2">
    <source>
        <dbReference type="Proteomes" id="UP000642748"/>
    </source>
</evidence>
<comment type="caution">
    <text evidence="1">The sequence shown here is derived from an EMBL/GenBank/DDBJ whole genome shotgun (WGS) entry which is preliminary data.</text>
</comment>
<protein>
    <submittedName>
        <fullName evidence="1">Uncharacterized protein</fullName>
    </submittedName>
</protein>
<gene>
    <name evidence="1" type="ORF">Raf01_42660</name>
</gene>
<organism evidence="1 2">
    <name type="scientific">Rugosimonospora africana</name>
    <dbReference type="NCBI Taxonomy" id="556532"/>
    <lineage>
        <taxon>Bacteria</taxon>
        <taxon>Bacillati</taxon>
        <taxon>Actinomycetota</taxon>
        <taxon>Actinomycetes</taxon>
        <taxon>Micromonosporales</taxon>
        <taxon>Micromonosporaceae</taxon>
        <taxon>Rugosimonospora</taxon>
    </lineage>
</organism>
<proteinExistence type="predicted"/>